<gene>
    <name evidence="2" type="ORF">DCF25_03310</name>
</gene>
<feature type="region of interest" description="Disordered" evidence="1">
    <location>
        <begin position="157"/>
        <end position="188"/>
    </location>
</feature>
<protein>
    <recommendedName>
        <fullName evidence="4">Cell division protein FtsL</fullName>
    </recommendedName>
</protein>
<evidence type="ECO:0008006" key="4">
    <source>
        <dbReference type="Google" id="ProtNLM"/>
    </source>
</evidence>
<dbReference type="Proteomes" id="UP000249354">
    <property type="component" value="Unassembled WGS sequence"/>
</dbReference>
<evidence type="ECO:0000313" key="3">
    <source>
        <dbReference type="Proteomes" id="UP000249354"/>
    </source>
</evidence>
<feature type="region of interest" description="Disordered" evidence="1">
    <location>
        <begin position="1"/>
        <end position="40"/>
    </location>
</feature>
<organism evidence="2 3">
    <name type="scientific">Leptolyngbya foveolarum</name>
    <dbReference type="NCBI Taxonomy" id="47253"/>
    <lineage>
        <taxon>Bacteria</taxon>
        <taxon>Bacillati</taxon>
        <taxon>Cyanobacteriota</taxon>
        <taxon>Cyanophyceae</taxon>
        <taxon>Leptolyngbyales</taxon>
        <taxon>Leptolyngbyaceae</taxon>
        <taxon>Leptolyngbya group</taxon>
        <taxon>Leptolyngbya</taxon>
    </lineage>
</organism>
<reference evidence="3" key="1">
    <citation type="submission" date="2018-04" db="EMBL/GenBank/DDBJ databases">
        <authorList>
            <person name="Cornet L."/>
        </authorList>
    </citation>
    <scope>NUCLEOTIDE SEQUENCE [LARGE SCALE GENOMIC DNA]</scope>
</reference>
<feature type="compositionally biased region" description="Polar residues" evidence="1">
    <location>
        <begin position="21"/>
        <end position="33"/>
    </location>
</feature>
<name>A0A2W4WS94_9CYAN</name>
<feature type="compositionally biased region" description="Low complexity" evidence="1">
    <location>
        <begin position="169"/>
        <end position="188"/>
    </location>
</feature>
<accession>A0A2W4WS94</accession>
<proteinExistence type="predicted"/>
<evidence type="ECO:0000256" key="1">
    <source>
        <dbReference type="SAM" id="MobiDB-lite"/>
    </source>
</evidence>
<dbReference type="AlphaFoldDB" id="A0A2W4WS94"/>
<evidence type="ECO:0000313" key="2">
    <source>
        <dbReference type="EMBL" id="PZO22238.1"/>
    </source>
</evidence>
<dbReference type="EMBL" id="QBMC01000012">
    <property type="protein sequence ID" value="PZO22238.1"/>
    <property type="molecule type" value="Genomic_DNA"/>
</dbReference>
<sequence length="188" mass="20181">MVFATEFNPREQSQRRPRPQNKSQSNSDLQTHPISPVVPLQVGGPARRVRLDADSTLSLPKQPKLSLGLRVLTRLQQGSTAITGVLVTGALVVYGSTVYVDKSTNKAILQLDTLQGESQQLTSANESIKQSLAEQATRPNSGLEPYEAGDVLFVQPASPRPKLAKENLADSPDSAAPEPAEMPGPLGY</sequence>
<comment type="caution">
    <text evidence="2">The sequence shown here is derived from an EMBL/GenBank/DDBJ whole genome shotgun (WGS) entry which is preliminary data.</text>
</comment>
<reference evidence="2 3" key="2">
    <citation type="submission" date="2018-06" db="EMBL/GenBank/DDBJ databases">
        <title>Metagenomic assembly of (sub)arctic Cyanobacteria and their associated microbiome from non-axenic cultures.</title>
        <authorList>
            <person name="Baurain D."/>
        </authorList>
    </citation>
    <scope>NUCLEOTIDE SEQUENCE [LARGE SCALE GENOMIC DNA]</scope>
    <source>
        <strain evidence="2">ULC129bin1</strain>
    </source>
</reference>